<proteinExistence type="predicted"/>
<dbReference type="Proteomes" id="UP000284120">
    <property type="component" value="Unassembled WGS sequence"/>
</dbReference>
<dbReference type="EMBL" id="SAYW01000006">
    <property type="protein sequence ID" value="RWU05009.1"/>
    <property type="molecule type" value="Genomic_DNA"/>
</dbReference>
<dbReference type="OrthoDB" id="1490226at2"/>
<evidence type="ECO:0000313" key="2">
    <source>
        <dbReference type="EMBL" id="RWU05009.1"/>
    </source>
</evidence>
<organism evidence="2 3">
    <name type="scientific">Pedobacter chitinilyticus</name>
    <dbReference type="NCBI Taxonomy" id="2233776"/>
    <lineage>
        <taxon>Bacteria</taxon>
        <taxon>Pseudomonadati</taxon>
        <taxon>Bacteroidota</taxon>
        <taxon>Sphingobacteriia</taxon>
        <taxon>Sphingobacteriales</taxon>
        <taxon>Sphingobacteriaceae</taxon>
        <taxon>Pedobacter</taxon>
    </lineage>
</organism>
<sequence>MKYTLLLNALLLSSLLCQAQFQVKQAIDSINKLTLPEPKAPIYEDDKYIVRRTCSGEWGGTAWFKNKQTGIEYSFAATCPISVNKIDSIYYVTSTLMHLVGFSSVVEIKDPNLMEVFVLPPARKIKGKRVRYAGETESGSMVGVVKLAESGQKVILGSFVYNGLLYHLMRGYKDVYVATIKDGELTKVLQISEDNINPTHIPFNRENELIVPIIMTDSQVNGYIKVVGNTITVVKTKV</sequence>
<dbReference type="RefSeq" id="WP_113648756.1">
    <property type="nucleotide sequence ID" value="NZ_QMHN01000006.1"/>
</dbReference>
<evidence type="ECO:0000256" key="1">
    <source>
        <dbReference type="SAM" id="SignalP"/>
    </source>
</evidence>
<keyword evidence="1" id="KW-0732">Signal</keyword>
<evidence type="ECO:0000313" key="3">
    <source>
        <dbReference type="Proteomes" id="UP000284120"/>
    </source>
</evidence>
<comment type="caution">
    <text evidence="2">The sequence shown here is derived from an EMBL/GenBank/DDBJ whole genome shotgun (WGS) entry which is preliminary data.</text>
</comment>
<accession>A0A3S3PXW3</accession>
<protein>
    <submittedName>
        <fullName evidence="2">Uncharacterized protein</fullName>
    </submittedName>
</protein>
<gene>
    <name evidence="2" type="ORF">DPV69_17760</name>
</gene>
<reference evidence="2 3" key="1">
    <citation type="submission" date="2018-06" db="EMBL/GenBank/DDBJ databases">
        <title>Pedobacter endophyticus sp. nov., an endophytic bacterium isolated from a leaf of Triticum aestivum.</title>
        <authorList>
            <person name="Zhang L."/>
        </authorList>
    </citation>
    <scope>NUCLEOTIDE SEQUENCE [LARGE SCALE GENOMIC DNA]</scope>
    <source>
        <strain evidence="2 3">CM134L-2</strain>
    </source>
</reference>
<dbReference type="AlphaFoldDB" id="A0A3S3PXW3"/>
<feature type="chain" id="PRO_5018653970" evidence="1">
    <location>
        <begin position="20"/>
        <end position="238"/>
    </location>
</feature>
<keyword evidence="3" id="KW-1185">Reference proteome</keyword>
<feature type="signal peptide" evidence="1">
    <location>
        <begin position="1"/>
        <end position="19"/>
    </location>
</feature>
<name>A0A3S3PXW3_9SPHI</name>